<protein>
    <recommendedName>
        <fullName evidence="3">Acyl carrier protein</fullName>
    </recommendedName>
</protein>
<gene>
    <name evidence="1" type="ORF">AN484_10690</name>
</gene>
<evidence type="ECO:0000313" key="2">
    <source>
        <dbReference type="Proteomes" id="UP000092093"/>
    </source>
</evidence>
<proteinExistence type="predicted"/>
<dbReference type="Proteomes" id="UP000092093">
    <property type="component" value="Unassembled WGS sequence"/>
</dbReference>
<organism evidence="1 2">
    <name type="scientific">Aphanizomenon flos-aquae WA102</name>
    <dbReference type="NCBI Taxonomy" id="1710896"/>
    <lineage>
        <taxon>Bacteria</taxon>
        <taxon>Bacillati</taxon>
        <taxon>Cyanobacteriota</taxon>
        <taxon>Cyanophyceae</taxon>
        <taxon>Nostocales</taxon>
        <taxon>Aphanizomenonaceae</taxon>
        <taxon>Aphanizomenon</taxon>
    </lineage>
</organism>
<dbReference type="EMBL" id="LJOW01000043">
    <property type="protein sequence ID" value="OBQ43766.1"/>
    <property type="molecule type" value="Genomic_DNA"/>
</dbReference>
<dbReference type="PATRIC" id="fig|1710896.3.peg.225"/>
<dbReference type="InterPro" id="IPR036736">
    <property type="entry name" value="ACP-like_sf"/>
</dbReference>
<sequence>MNIDDIKEKLREWIAEKSQREANSIKDESNLIKEGIISSLDSLELIMFIESIGGKIGKIRAGVFENINTIYNTFFS</sequence>
<evidence type="ECO:0008006" key="3">
    <source>
        <dbReference type="Google" id="ProtNLM"/>
    </source>
</evidence>
<dbReference type="AlphaFoldDB" id="A0A1B7X312"/>
<comment type="caution">
    <text evidence="1">The sequence shown here is derived from an EMBL/GenBank/DDBJ whole genome shotgun (WGS) entry which is preliminary data.</text>
</comment>
<name>A0A1B7X312_APHFL</name>
<evidence type="ECO:0000313" key="1">
    <source>
        <dbReference type="EMBL" id="OBQ43766.1"/>
    </source>
</evidence>
<accession>A0A1B7X312</accession>
<dbReference type="SUPFAM" id="SSF47336">
    <property type="entry name" value="ACP-like"/>
    <property type="match status" value="1"/>
</dbReference>
<dbReference type="Gene3D" id="1.10.1200.10">
    <property type="entry name" value="ACP-like"/>
    <property type="match status" value="1"/>
</dbReference>
<reference evidence="1 2" key="1">
    <citation type="submission" date="2015-09" db="EMBL/GenBank/DDBJ databases">
        <title>Aphanizomenon flos-aquae WA102.</title>
        <authorList>
            <person name="Driscoll C."/>
        </authorList>
    </citation>
    <scope>NUCLEOTIDE SEQUENCE [LARGE SCALE GENOMIC DNA]</scope>
    <source>
        <strain evidence="1">WA102</strain>
    </source>
</reference>